<evidence type="ECO:0000313" key="2">
    <source>
        <dbReference type="EMBL" id="MFC7306067.1"/>
    </source>
</evidence>
<protein>
    <submittedName>
        <fullName evidence="2">STAS domain-containing protein</fullName>
    </submittedName>
</protein>
<accession>A0ABW2JL35</accession>
<proteinExistence type="predicted"/>
<sequence length="106" mass="11393">MDRLTIHQTPPDDMHVLLLRLSGELDYVNICVLRDAVVAGVEEGGIHLRIDLSQITWCDNASLHSILGFRTALSATGGSLVVIEASPAVRAALIYTGLERLAVLAC</sequence>
<dbReference type="EMBL" id="JBHTCF010000006">
    <property type="protein sequence ID" value="MFC7306067.1"/>
    <property type="molecule type" value="Genomic_DNA"/>
</dbReference>
<reference evidence="3" key="1">
    <citation type="journal article" date="2019" name="Int. J. Syst. Evol. Microbiol.">
        <title>The Global Catalogue of Microorganisms (GCM) 10K type strain sequencing project: providing services to taxonomists for standard genome sequencing and annotation.</title>
        <authorList>
            <consortium name="The Broad Institute Genomics Platform"/>
            <consortium name="The Broad Institute Genome Sequencing Center for Infectious Disease"/>
            <person name="Wu L."/>
            <person name="Ma J."/>
        </authorList>
    </citation>
    <scope>NUCLEOTIDE SEQUENCE [LARGE SCALE GENOMIC DNA]</scope>
    <source>
        <strain evidence="3">SYNS20</strain>
    </source>
</reference>
<comment type="caution">
    <text evidence="2">The sequence shown here is derived from an EMBL/GenBank/DDBJ whole genome shotgun (WGS) entry which is preliminary data.</text>
</comment>
<name>A0ABW2JL35_9ACTN</name>
<evidence type="ECO:0000313" key="3">
    <source>
        <dbReference type="Proteomes" id="UP001596523"/>
    </source>
</evidence>
<dbReference type="SUPFAM" id="SSF52091">
    <property type="entry name" value="SpoIIaa-like"/>
    <property type="match status" value="1"/>
</dbReference>
<feature type="domain" description="STAS" evidence="1">
    <location>
        <begin position="16"/>
        <end position="106"/>
    </location>
</feature>
<dbReference type="InterPro" id="IPR036513">
    <property type="entry name" value="STAS_dom_sf"/>
</dbReference>
<dbReference type="RefSeq" id="WP_381831412.1">
    <property type="nucleotide sequence ID" value="NZ_JBHTCF010000006.1"/>
</dbReference>
<organism evidence="2 3">
    <name type="scientific">Streptomyces monticola</name>
    <dbReference type="NCBI Taxonomy" id="2666263"/>
    <lineage>
        <taxon>Bacteria</taxon>
        <taxon>Bacillati</taxon>
        <taxon>Actinomycetota</taxon>
        <taxon>Actinomycetes</taxon>
        <taxon>Kitasatosporales</taxon>
        <taxon>Streptomycetaceae</taxon>
        <taxon>Streptomyces</taxon>
    </lineage>
</organism>
<dbReference type="Gene3D" id="3.30.750.24">
    <property type="entry name" value="STAS domain"/>
    <property type="match status" value="1"/>
</dbReference>
<evidence type="ECO:0000259" key="1">
    <source>
        <dbReference type="PROSITE" id="PS50801"/>
    </source>
</evidence>
<dbReference type="Proteomes" id="UP001596523">
    <property type="component" value="Unassembled WGS sequence"/>
</dbReference>
<keyword evidence="3" id="KW-1185">Reference proteome</keyword>
<dbReference type="PROSITE" id="PS50801">
    <property type="entry name" value="STAS"/>
    <property type="match status" value="1"/>
</dbReference>
<dbReference type="Pfam" id="PF13466">
    <property type="entry name" value="STAS_2"/>
    <property type="match status" value="1"/>
</dbReference>
<gene>
    <name evidence="2" type="ORF">ACFQVC_17810</name>
</gene>
<dbReference type="InterPro" id="IPR058548">
    <property type="entry name" value="MlaB-like_STAS"/>
</dbReference>
<dbReference type="InterPro" id="IPR002645">
    <property type="entry name" value="STAS_dom"/>
</dbReference>